<protein>
    <submittedName>
        <fullName evidence="1">Winged helix DNA-binding domain-containing protein</fullName>
    </submittedName>
</protein>
<evidence type="ECO:0000313" key="2">
    <source>
        <dbReference type="Proteomes" id="UP000515563"/>
    </source>
</evidence>
<keyword evidence="2" id="KW-1185">Reference proteome</keyword>
<dbReference type="Pfam" id="PF06224">
    <property type="entry name" value="AlkZ-like"/>
    <property type="match status" value="1"/>
</dbReference>
<name>A0A7G6X812_9ACTN</name>
<dbReference type="PANTHER" id="PTHR38479">
    <property type="entry name" value="LMO0824 PROTEIN"/>
    <property type="match status" value="1"/>
</dbReference>
<dbReference type="EMBL" id="CP043661">
    <property type="protein sequence ID" value="QNE22377.1"/>
    <property type="molecule type" value="Genomic_DNA"/>
</dbReference>
<sequence length="324" mass="35550">MSKTLAVTYEQAVQYRMEVNHLSERLPAGAYLEAAYFGLQDTAPRDALIGMHARVADCEPSAWEHPDLTQTYSPRGAVYVLPKQDLGVFTVGRLPLGEEQRSAIEKIADEVCQTLAGKERRGGLPDLRTACASGRITLRWTTSALYAREVPRPEIDFADAHRELCRRHLQAFGPTTPEAFAWWSGLSPRDGREVWRWLVPELLPVDLAGHPAWILAKHEQAIRSTGPAPAARLLVAPDLRIFGQDKHGLFVGPGMKRRTHLHDSFHPNGVILNGKIAGAWGRRGGRIDVRLAAPLSTEASAALTAEALSMPIPGVTPTLEQSTS</sequence>
<evidence type="ECO:0000313" key="1">
    <source>
        <dbReference type="EMBL" id="QNE22377.1"/>
    </source>
</evidence>
<gene>
    <name evidence="1" type="ORF">F1D05_36380</name>
</gene>
<proteinExistence type="predicted"/>
<dbReference type="RefSeq" id="WP_185444791.1">
    <property type="nucleotide sequence ID" value="NZ_CP043661.1"/>
</dbReference>
<dbReference type="AlphaFoldDB" id="A0A7G6X812"/>
<keyword evidence="1" id="KW-0238">DNA-binding</keyword>
<accession>A0A7G6X812</accession>
<dbReference type="InterPro" id="IPR009351">
    <property type="entry name" value="AlkZ-like"/>
</dbReference>
<reference evidence="2" key="1">
    <citation type="submission" date="2019-09" db="EMBL/GenBank/DDBJ databases">
        <title>Antimicrobial potential of Antarctic Bacteria.</title>
        <authorList>
            <person name="Benaud N."/>
            <person name="Edwards R.J."/>
            <person name="Ferrari B.C."/>
        </authorList>
    </citation>
    <scope>NUCLEOTIDE SEQUENCE [LARGE SCALE GENOMIC DNA]</scope>
    <source>
        <strain evidence="2">SPB151</strain>
    </source>
</reference>
<dbReference type="PANTHER" id="PTHR38479:SF2">
    <property type="entry name" value="WINGED HELIX DNA-BINDING DOMAIN-CONTAINING PROTEIN"/>
    <property type="match status" value="1"/>
</dbReference>
<reference evidence="1 2" key="2">
    <citation type="journal article" date="2020" name="Microbiol. Resour. Announc.">
        <title>Antarctic desert soil bacteria exhibit high novel natural product potential, evaluated through long-read genome sequencing and comparative genomics.</title>
        <authorList>
            <person name="Benaud N."/>
            <person name="Edwards R.J."/>
            <person name="Amos T.G."/>
            <person name="D'Agostino P.M."/>
            <person name="Gutierrez-Chavez C."/>
            <person name="Montgomery K."/>
            <person name="Nicetic I."/>
            <person name="Ferrari B.C."/>
        </authorList>
    </citation>
    <scope>NUCLEOTIDE SEQUENCE [LARGE SCALE GENOMIC DNA]</scope>
    <source>
        <strain evidence="1 2">SPB151</strain>
    </source>
</reference>
<dbReference type="KEGG" id="kqi:F1D05_36380"/>
<dbReference type="GO" id="GO:0003677">
    <property type="term" value="F:DNA binding"/>
    <property type="evidence" value="ECO:0007669"/>
    <property type="project" value="UniProtKB-KW"/>
</dbReference>
<organism evidence="1 2">
    <name type="scientific">Kribbella qitaiheensis</name>
    <dbReference type="NCBI Taxonomy" id="1544730"/>
    <lineage>
        <taxon>Bacteria</taxon>
        <taxon>Bacillati</taxon>
        <taxon>Actinomycetota</taxon>
        <taxon>Actinomycetes</taxon>
        <taxon>Propionibacteriales</taxon>
        <taxon>Kribbellaceae</taxon>
        <taxon>Kribbella</taxon>
    </lineage>
</organism>
<dbReference type="Proteomes" id="UP000515563">
    <property type="component" value="Chromosome"/>
</dbReference>